<evidence type="ECO:0000256" key="3">
    <source>
        <dbReference type="ARBA" id="ARBA00022801"/>
    </source>
</evidence>
<dbReference type="EMBL" id="CP032153">
    <property type="protein sequence ID" value="AYN21597.1"/>
    <property type="molecule type" value="Genomic_DNA"/>
</dbReference>
<dbReference type="InterPro" id="IPR029045">
    <property type="entry name" value="ClpP/crotonase-like_dom_sf"/>
</dbReference>
<dbReference type="AlphaFoldDB" id="A0A3G2HX17"/>
<dbReference type="Gene3D" id="6.20.330.10">
    <property type="match status" value="1"/>
</dbReference>
<comment type="similarity">
    <text evidence="1">Belongs to the peptidase S49 family.</text>
</comment>
<dbReference type="Gene3D" id="3.90.226.10">
    <property type="entry name" value="2-enoyl-CoA Hydratase, Chain A, domain 1"/>
    <property type="match status" value="1"/>
</dbReference>
<proteinExistence type="inferred from homology"/>
<sequence>MKNHHRLASLIFNTPQMVRDDMLNMAVHWANQSMNLNILNVGMSPAVNAWYDDEPVSAGPTPEERRLQVAQEMGVYIMPIYGVLVSRSAHMNLCETMTSYEDLRRMLNQALSDPAVEHIVMDIDSPGGSATGCMELSEEIFAARAVKPITAISNFGAYSAAYALASSASEVIVSRSSGVGSIGVIARHVDMSKRHEQAGIKITTVFAGARKNDLSSEAPITDEAYSWLTDLVQKNYDAFVQTVSRNRGLSAADVMQTEAGVFFGQDAVSIGLADRVETPQAAINRIAAQVAARRSSVNRISARAAAMNLQNCI</sequence>
<evidence type="ECO:0000256" key="1">
    <source>
        <dbReference type="ARBA" id="ARBA00008683"/>
    </source>
</evidence>
<evidence type="ECO:0000313" key="7">
    <source>
        <dbReference type="Proteomes" id="UP000268070"/>
    </source>
</evidence>
<evidence type="ECO:0000259" key="5">
    <source>
        <dbReference type="Pfam" id="PF01343"/>
    </source>
</evidence>
<dbReference type="SUPFAM" id="SSF52096">
    <property type="entry name" value="ClpP/crotonase"/>
    <property type="match status" value="1"/>
</dbReference>
<dbReference type="KEGG" id="aaqu:D3M96_14290"/>
<feature type="domain" description="Peptidase S49" evidence="5">
    <location>
        <begin position="144"/>
        <end position="291"/>
    </location>
</feature>
<organism evidence="6 7">
    <name type="scientific">Alcaligenes aquatilis</name>
    <dbReference type="NCBI Taxonomy" id="323284"/>
    <lineage>
        <taxon>Bacteria</taxon>
        <taxon>Pseudomonadati</taxon>
        <taxon>Pseudomonadota</taxon>
        <taxon>Betaproteobacteria</taxon>
        <taxon>Burkholderiales</taxon>
        <taxon>Alcaligenaceae</taxon>
        <taxon>Alcaligenes</taxon>
    </lineage>
</organism>
<dbReference type="Proteomes" id="UP000268070">
    <property type="component" value="Chromosome"/>
</dbReference>
<dbReference type="GO" id="GO:0008236">
    <property type="term" value="F:serine-type peptidase activity"/>
    <property type="evidence" value="ECO:0007669"/>
    <property type="project" value="UniProtKB-KW"/>
</dbReference>
<name>A0A3G2HX17_9BURK</name>
<evidence type="ECO:0000256" key="2">
    <source>
        <dbReference type="ARBA" id="ARBA00022670"/>
    </source>
</evidence>
<reference evidence="6 7" key="1">
    <citation type="submission" date="2018-09" db="EMBL/GenBank/DDBJ databases">
        <title>Complete genome sequence of the hydrocarbonoclastic bacterium Alcaligenes aquatilis QD168, isolated from a crude-oil polluted marine sediment of Central Chile.</title>
        <authorList>
            <person name="Duran R.E."/>
            <person name="Barra B."/>
            <person name="Salva-Serra F."/>
            <person name="Mendez V."/>
            <person name="Moore E.R.B."/>
            <person name="Seeger M."/>
        </authorList>
    </citation>
    <scope>NUCLEOTIDE SEQUENCE [LARGE SCALE GENOMIC DNA]</scope>
    <source>
        <strain evidence="6 7">QD168</strain>
    </source>
</reference>
<keyword evidence="3" id="KW-0378">Hydrolase</keyword>
<evidence type="ECO:0000313" key="6">
    <source>
        <dbReference type="EMBL" id="AYN21597.1"/>
    </source>
</evidence>
<dbReference type="PANTHER" id="PTHR33209">
    <property type="entry name" value="PROTEASE 4"/>
    <property type="match status" value="1"/>
</dbReference>
<keyword evidence="2" id="KW-0645">Protease</keyword>
<dbReference type="Pfam" id="PF01343">
    <property type="entry name" value="Peptidase_S49"/>
    <property type="match status" value="1"/>
</dbReference>
<dbReference type="InterPro" id="IPR033855">
    <property type="entry name" value="Protein_C"/>
</dbReference>
<gene>
    <name evidence="6" type="ORF">D3M96_14290</name>
</gene>
<protein>
    <submittedName>
        <fullName evidence="6">S49 family peptidase</fullName>
    </submittedName>
</protein>
<dbReference type="PANTHER" id="PTHR33209:SF1">
    <property type="entry name" value="PEPTIDASE S49 DOMAIN-CONTAINING PROTEIN"/>
    <property type="match status" value="1"/>
</dbReference>
<dbReference type="RefSeq" id="WP_121739322.1">
    <property type="nucleotide sequence ID" value="NZ_CP032153.1"/>
</dbReference>
<evidence type="ECO:0000256" key="4">
    <source>
        <dbReference type="ARBA" id="ARBA00022825"/>
    </source>
</evidence>
<dbReference type="CDD" id="cd07022">
    <property type="entry name" value="S49_Sppa_36K_type"/>
    <property type="match status" value="1"/>
</dbReference>
<dbReference type="InterPro" id="IPR002142">
    <property type="entry name" value="Peptidase_S49"/>
</dbReference>
<accession>A0A3G2HX17</accession>
<dbReference type="GO" id="GO:0006508">
    <property type="term" value="P:proteolysis"/>
    <property type="evidence" value="ECO:0007669"/>
    <property type="project" value="UniProtKB-KW"/>
</dbReference>
<keyword evidence="4" id="KW-0720">Serine protease</keyword>
<dbReference type="OrthoDB" id="6999246at2"/>